<dbReference type="EMBL" id="UOFO01000068">
    <property type="protein sequence ID" value="VAW85321.1"/>
    <property type="molecule type" value="Genomic_DNA"/>
</dbReference>
<name>A0A3B0Z0V7_9ZZZZ</name>
<reference evidence="1" key="1">
    <citation type="submission" date="2018-06" db="EMBL/GenBank/DDBJ databases">
        <authorList>
            <person name="Zhirakovskaya E."/>
        </authorList>
    </citation>
    <scope>NUCLEOTIDE SEQUENCE</scope>
</reference>
<sequence>NPPLWRDDFIAALKECGTYNFDLYEVAIRDPDDGTVHTNYKAVNVLGLVVAADMDKSTATVHDGIPLIERLGSSHFFHNTFNCSKRTSNAVCLCFAMSLVPGIHPRKPSKKIT</sequence>
<accession>A0A3B0Z0V7</accession>
<feature type="non-terminal residue" evidence="1">
    <location>
        <position position="1"/>
    </location>
</feature>
<proteinExistence type="predicted"/>
<dbReference type="AlphaFoldDB" id="A0A3B0Z0V7"/>
<gene>
    <name evidence="1" type="ORF">MNBD_GAMMA16-323</name>
</gene>
<organism evidence="1">
    <name type="scientific">hydrothermal vent metagenome</name>
    <dbReference type="NCBI Taxonomy" id="652676"/>
    <lineage>
        <taxon>unclassified sequences</taxon>
        <taxon>metagenomes</taxon>
        <taxon>ecological metagenomes</taxon>
    </lineage>
</organism>
<protein>
    <submittedName>
        <fullName evidence="1">Uncharacterized protein</fullName>
    </submittedName>
</protein>
<evidence type="ECO:0000313" key="1">
    <source>
        <dbReference type="EMBL" id="VAW85321.1"/>
    </source>
</evidence>